<reference evidence="3" key="1">
    <citation type="journal article" date="2020" name="Stud. Mycol.">
        <title>101 Dothideomycetes genomes: a test case for predicting lifestyles and emergence of pathogens.</title>
        <authorList>
            <person name="Haridas S."/>
            <person name="Albert R."/>
            <person name="Binder M."/>
            <person name="Bloem J."/>
            <person name="Labutti K."/>
            <person name="Salamov A."/>
            <person name="Andreopoulos B."/>
            <person name="Baker S."/>
            <person name="Barry K."/>
            <person name="Bills G."/>
            <person name="Bluhm B."/>
            <person name="Cannon C."/>
            <person name="Castanera R."/>
            <person name="Culley D."/>
            <person name="Daum C."/>
            <person name="Ezra D."/>
            <person name="Gonzalez J."/>
            <person name="Henrissat B."/>
            <person name="Kuo A."/>
            <person name="Liang C."/>
            <person name="Lipzen A."/>
            <person name="Lutzoni F."/>
            <person name="Magnuson J."/>
            <person name="Mondo S."/>
            <person name="Nolan M."/>
            <person name="Ohm R."/>
            <person name="Pangilinan J."/>
            <person name="Park H.-J."/>
            <person name="Ramirez L."/>
            <person name="Alfaro M."/>
            <person name="Sun H."/>
            <person name="Tritt A."/>
            <person name="Yoshinaga Y."/>
            <person name="Zwiers L.-H."/>
            <person name="Turgeon B."/>
            <person name="Goodwin S."/>
            <person name="Spatafora J."/>
            <person name="Crous P."/>
            <person name="Grigoriev I."/>
        </authorList>
    </citation>
    <scope>NUCLEOTIDE SEQUENCE</scope>
    <source>
        <strain evidence="3">CBS 122681</strain>
    </source>
</reference>
<feature type="region of interest" description="Disordered" evidence="1">
    <location>
        <begin position="149"/>
        <end position="203"/>
    </location>
</feature>
<feature type="compositionally biased region" description="Low complexity" evidence="1">
    <location>
        <begin position="163"/>
        <end position="203"/>
    </location>
</feature>
<feature type="chain" id="PRO_5025334204" description="Infection structure specific protein" evidence="2">
    <location>
        <begin position="20"/>
        <end position="230"/>
    </location>
</feature>
<evidence type="ECO:0008006" key="5">
    <source>
        <dbReference type="Google" id="ProtNLM"/>
    </source>
</evidence>
<accession>A0A6A6T147</accession>
<organism evidence="3 4">
    <name type="scientific">Lophiostoma macrostomum CBS 122681</name>
    <dbReference type="NCBI Taxonomy" id="1314788"/>
    <lineage>
        <taxon>Eukaryota</taxon>
        <taxon>Fungi</taxon>
        <taxon>Dikarya</taxon>
        <taxon>Ascomycota</taxon>
        <taxon>Pezizomycotina</taxon>
        <taxon>Dothideomycetes</taxon>
        <taxon>Pleosporomycetidae</taxon>
        <taxon>Pleosporales</taxon>
        <taxon>Lophiostomataceae</taxon>
        <taxon>Lophiostoma</taxon>
    </lineage>
</organism>
<gene>
    <name evidence="3" type="ORF">K491DRAFT_718052</name>
</gene>
<sequence length="230" mass="23684">MYLTTLTISVSLFLSTVFAHPRASLEVVQIRQIHKRQDDIPSACYVPATGALSYATEIPTLPNDVIYAMVTLSNSCDVESAKGTIGAQVTSYESALQSWWTGYSKEIRSWETWYKSACPYASDLQPVSLDYSSDFFLLPLATCVDVSSDGTSEATETGSAEPASSETGTGSAAATTGTGSTESTKSNGGTKETSSAAGATGATTGGAPQPTLFAAAAGLVAGFVGVVAAL</sequence>
<evidence type="ECO:0000313" key="3">
    <source>
        <dbReference type="EMBL" id="KAF2653442.1"/>
    </source>
</evidence>
<proteinExistence type="predicted"/>
<dbReference type="AlphaFoldDB" id="A0A6A6T147"/>
<evidence type="ECO:0000256" key="2">
    <source>
        <dbReference type="SAM" id="SignalP"/>
    </source>
</evidence>
<protein>
    <recommendedName>
        <fullName evidence="5">Infection structure specific protein</fullName>
    </recommendedName>
</protein>
<evidence type="ECO:0000256" key="1">
    <source>
        <dbReference type="SAM" id="MobiDB-lite"/>
    </source>
</evidence>
<evidence type="ECO:0000313" key="4">
    <source>
        <dbReference type="Proteomes" id="UP000799324"/>
    </source>
</evidence>
<name>A0A6A6T147_9PLEO</name>
<dbReference type="EMBL" id="MU004381">
    <property type="protein sequence ID" value="KAF2653442.1"/>
    <property type="molecule type" value="Genomic_DNA"/>
</dbReference>
<dbReference type="Proteomes" id="UP000799324">
    <property type="component" value="Unassembled WGS sequence"/>
</dbReference>
<feature type="signal peptide" evidence="2">
    <location>
        <begin position="1"/>
        <end position="19"/>
    </location>
</feature>
<dbReference type="OrthoDB" id="3561078at2759"/>
<feature type="compositionally biased region" description="Polar residues" evidence="1">
    <location>
        <begin position="149"/>
        <end position="158"/>
    </location>
</feature>
<keyword evidence="4" id="KW-1185">Reference proteome</keyword>
<keyword evidence="2" id="KW-0732">Signal</keyword>